<name>A0A2B7YGF3_POLH7</name>
<feature type="region of interest" description="Disordered" evidence="5">
    <location>
        <begin position="57"/>
        <end position="89"/>
    </location>
</feature>
<dbReference type="GO" id="GO:0046872">
    <property type="term" value="F:metal ion binding"/>
    <property type="evidence" value="ECO:0007669"/>
    <property type="project" value="UniProtKB-KW"/>
</dbReference>
<dbReference type="Pfam" id="PF07687">
    <property type="entry name" value="M20_dimer"/>
    <property type="match status" value="1"/>
</dbReference>
<comment type="caution">
    <text evidence="7">The sequence shown here is derived from an EMBL/GenBank/DDBJ whole genome shotgun (WGS) entry which is preliminary data.</text>
</comment>
<dbReference type="InterPro" id="IPR051458">
    <property type="entry name" value="Cyt/Met_Dipeptidase"/>
</dbReference>
<feature type="compositionally biased region" description="Basic and acidic residues" evidence="5">
    <location>
        <begin position="59"/>
        <end position="82"/>
    </location>
</feature>
<keyword evidence="2" id="KW-0645">Protease</keyword>
<proteinExistence type="inferred from homology"/>
<sequence length="440" mass="47883">MAGSLAKQLTSLGGKAELKELTTHPGLPPVVAAQYPSTLDSNKKTLLIYGHYDVQPADDGDKWEHPPPFELTEGTRESDGKKSYFGRGSTDDKGPVVSWLNVIEAHKNAGVTIPVNLRFLFEGMEESGSTGLPEFIKSADGKKLFTNVDAACISDNYWLGTTKPCLTYGLRGIVYFSITVSGPKQELHSGIFGGTVYEPMIDLSILLSKLVTSQGTILIPGINEDVEPLGEVEAATYKNIQYTMQDLYDATGSHTAIYDDPIRTLMARWRYPSLSIHGVEGAYSGPDTKTSIAPMVTGKFSIRTVPNMTTKRVTQLVTDFLNAEWKELNSKNEFKIVVNDSGEPWRTDPNHRNFRAAANATNTVWKMQPDLTREGGSIPVSLNIQEGLGKEGGNPKSLMLLPIGTANDGAHGPDENIPVDNYITGTKLLGAYLHEFATAA</sequence>
<dbReference type="EMBL" id="PDNA01000042">
    <property type="protein sequence ID" value="PGH20113.1"/>
    <property type="molecule type" value="Genomic_DNA"/>
</dbReference>
<dbReference type="InterPro" id="IPR001261">
    <property type="entry name" value="ArgE/DapE_CS"/>
</dbReference>
<dbReference type="Gene3D" id="3.40.630.10">
    <property type="entry name" value="Zn peptidases"/>
    <property type="match status" value="1"/>
</dbReference>
<dbReference type="OrthoDB" id="7832001at2759"/>
<dbReference type="GO" id="GO:0006508">
    <property type="term" value="P:proteolysis"/>
    <property type="evidence" value="ECO:0007669"/>
    <property type="project" value="UniProtKB-KW"/>
</dbReference>
<dbReference type="Pfam" id="PF01546">
    <property type="entry name" value="Peptidase_M20"/>
    <property type="match status" value="1"/>
</dbReference>
<organism evidence="7 8">
    <name type="scientific">Polytolypa hystricis (strain UAMH7299)</name>
    <dbReference type="NCBI Taxonomy" id="1447883"/>
    <lineage>
        <taxon>Eukaryota</taxon>
        <taxon>Fungi</taxon>
        <taxon>Dikarya</taxon>
        <taxon>Ascomycota</taxon>
        <taxon>Pezizomycotina</taxon>
        <taxon>Eurotiomycetes</taxon>
        <taxon>Eurotiomycetidae</taxon>
        <taxon>Onygenales</taxon>
        <taxon>Onygenales incertae sedis</taxon>
        <taxon>Polytolypa</taxon>
    </lineage>
</organism>
<dbReference type="PANTHER" id="PTHR43270">
    <property type="entry name" value="BETA-ALA-HIS DIPEPTIDASE"/>
    <property type="match status" value="1"/>
</dbReference>
<evidence type="ECO:0000256" key="4">
    <source>
        <dbReference type="ARBA" id="ARBA00022801"/>
    </source>
</evidence>
<dbReference type="PROSITE" id="PS00759">
    <property type="entry name" value="ARGE_DAPE_CPG2_2"/>
    <property type="match status" value="1"/>
</dbReference>
<dbReference type="STRING" id="1447883.A0A2B7YGF3"/>
<evidence type="ECO:0000256" key="5">
    <source>
        <dbReference type="SAM" id="MobiDB-lite"/>
    </source>
</evidence>
<evidence type="ECO:0000256" key="3">
    <source>
        <dbReference type="ARBA" id="ARBA00022723"/>
    </source>
</evidence>
<evidence type="ECO:0000313" key="7">
    <source>
        <dbReference type="EMBL" id="PGH20113.1"/>
    </source>
</evidence>
<dbReference type="SUPFAM" id="SSF53187">
    <property type="entry name" value="Zn-dependent exopeptidases"/>
    <property type="match status" value="1"/>
</dbReference>
<evidence type="ECO:0000313" key="8">
    <source>
        <dbReference type="Proteomes" id="UP000224634"/>
    </source>
</evidence>
<evidence type="ECO:0000256" key="1">
    <source>
        <dbReference type="ARBA" id="ARBA00006247"/>
    </source>
</evidence>
<comment type="similarity">
    <text evidence="1">Belongs to the peptidase M20A family.</text>
</comment>
<reference evidence="7 8" key="1">
    <citation type="submission" date="2017-10" db="EMBL/GenBank/DDBJ databases">
        <title>Comparative genomics in systemic dimorphic fungi from Ajellomycetaceae.</title>
        <authorList>
            <person name="Munoz J.F."/>
            <person name="Mcewen J.G."/>
            <person name="Clay O.K."/>
            <person name="Cuomo C.A."/>
        </authorList>
    </citation>
    <scope>NUCLEOTIDE SEQUENCE [LARGE SCALE GENOMIC DNA]</scope>
    <source>
        <strain evidence="7 8">UAMH7299</strain>
    </source>
</reference>
<keyword evidence="3" id="KW-0479">Metal-binding</keyword>
<dbReference type="Proteomes" id="UP000224634">
    <property type="component" value="Unassembled WGS sequence"/>
</dbReference>
<dbReference type="InterPro" id="IPR011650">
    <property type="entry name" value="Peptidase_M20_dimer"/>
</dbReference>
<dbReference type="InterPro" id="IPR002933">
    <property type="entry name" value="Peptidase_M20"/>
</dbReference>
<dbReference type="Gene3D" id="3.30.70.360">
    <property type="match status" value="1"/>
</dbReference>
<dbReference type="AlphaFoldDB" id="A0A2B7YGF3"/>
<evidence type="ECO:0000259" key="6">
    <source>
        <dbReference type="Pfam" id="PF07687"/>
    </source>
</evidence>
<evidence type="ECO:0000256" key="2">
    <source>
        <dbReference type="ARBA" id="ARBA00022670"/>
    </source>
</evidence>
<protein>
    <recommendedName>
        <fullName evidence="6">Peptidase M20 dimerisation domain-containing protein</fullName>
    </recommendedName>
</protein>
<gene>
    <name evidence="7" type="ORF">AJ80_03681</name>
</gene>
<accession>A0A2B7YGF3</accession>
<dbReference type="PANTHER" id="PTHR43270:SF4">
    <property type="entry name" value="CARNOSINE DIPEPTIDASE 2, ISOFORM A"/>
    <property type="match status" value="1"/>
</dbReference>
<dbReference type="GO" id="GO:0008233">
    <property type="term" value="F:peptidase activity"/>
    <property type="evidence" value="ECO:0007669"/>
    <property type="project" value="UniProtKB-KW"/>
</dbReference>
<keyword evidence="8" id="KW-1185">Reference proteome</keyword>
<feature type="domain" description="Peptidase M20 dimerisation" evidence="6">
    <location>
        <begin position="168"/>
        <end position="327"/>
    </location>
</feature>
<keyword evidence="4" id="KW-0378">Hydrolase</keyword>